<dbReference type="Proteomes" id="UP000295195">
    <property type="component" value="Unassembled WGS sequence"/>
</dbReference>
<accession>A0A4V3BI20</accession>
<comment type="caution">
    <text evidence="1">The sequence shown here is derived from an EMBL/GenBank/DDBJ whole genome shotgun (WGS) entry which is preliminary data.</text>
</comment>
<organism evidence="1 2">
    <name type="scientific">Lactobacillus crispatus</name>
    <dbReference type="NCBI Taxonomy" id="47770"/>
    <lineage>
        <taxon>Bacteria</taxon>
        <taxon>Bacillati</taxon>
        <taxon>Bacillota</taxon>
        <taxon>Bacilli</taxon>
        <taxon>Lactobacillales</taxon>
        <taxon>Lactobacillaceae</taxon>
        <taxon>Lactobacillus</taxon>
    </lineage>
</organism>
<reference evidence="1 2" key="1">
    <citation type="submission" date="2017-06" db="EMBL/GenBank/DDBJ databases">
        <authorList>
            <person name="Swanenburg J."/>
            <person name="Kort R."/>
        </authorList>
    </citation>
    <scope>NUCLEOTIDE SEQUENCE [LARGE SCALE GENOMIC DNA]</scope>
    <source>
        <strain evidence="1 2">RL05</strain>
    </source>
</reference>
<gene>
    <name evidence="1" type="ORF">CEE75_13040</name>
</gene>
<name>A0A4V3BI20_9LACO</name>
<protein>
    <submittedName>
        <fullName evidence="1">Uncharacterized protein</fullName>
    </submittedName>
</protein>
<proteinExistence type="predicted"/>
<dbReference type="EMBL" id="NKLP01000292">
    <property type="protein sequence ID" value="TDN28413.1"/>
    <property type="molecule type" value="Genomic_DNA"/>
</dbReference>
<dbReference type="RefSeq" id="WP_005729785.1">
    <property type="nucleotide sequence ID" value="NZ_JABERQ010000076.1"/>
</dbReference>
<evidence type="ECO:0000313" key="1">
    <source>
        <dbReference type="EMBL" id="TDN28413.1"/>
    </source>
</evidence>
<dbReference type="AlphaFoldDB" id="A0A4V3BI20"/>
<sequence length="77" mass="9213">MKNNNLLHKLEELERNNILTIDQIEHSATFLAKNQEFCNHSWKVVNQVDGVEYVYHNGQLIPNMYNNHYIINENWSK</sequence>
<evidence type="ECO:0000313" key="2">
    <source>
        <dbReference type="Proteomes" id="UP000295195"/>
    </source>
</evidence>